<evidence type="ECO:0000259" key="1">
    <source>
        <dbReference type="Pfam" id="PF00534"/>
    </source>
</evidence>
<dbReference type="CDD" id="cd03809">
    <property type="entry name" value="GT4_MtfB-like"/>
    <property type="match status" value="1"/>
</dbReference>
<name>A0A1H6XJ83_9RHOB</name>
<dbReference type="STRING" id="1227549.SAMN05444007_10492"/>
<dbReference type="AlphaFoldDB" id="A0A1H6XJ83"/>
<keyword evidence="2" id="KW-0808">Transferase</keyword>
<dbReference type="EMBL" id="FNYD01000004">
    <property type="protein sequence ID" value="SEJ29143.1"/>
    <property type="molecule type" value="Genomic_DNA"/>
</dbReference>
<proteinExistence type="predicted"/>
<evidence type="ECO:0000313" key="2">
    <source>
        <dbReference type="EMBL" id="SEJ29143.1"/>
    </source>
</evidence>
<dbReference type="OrthoDB" id="9790710at2"/>
<gene>
    <name evidence="2" type="ORF">SAMN05444007_10492</name>
</gene>
<dbReference type="Pfam" id="PF00534">
    <property type="entry name" value="Glycos_transf_1"/>
    <property type="match status" value="1"/>
</dbReference>
<dbReference type="PANTHER" id="PTHR46401">
    <property type="entry name" value="GLYCOSYLTRANSFERASE WBBK-RELATED"/>
    <property type="match status" value="1"/>
</dbReference>
<dbReference type="Gene3D" id="3.40.50.2000">
    <property type="entry name" value="Glycogen Phosphorylase B"/>
    <property type="match status" value="1"/>
</dbReference>
<dbReference type="GO" id="GO:0016757">
    <property type="term" value="F:glycosyltransferase activity"/>
    <property type="evidence" value="ECO:0007669"/>
    <property type="project" value="InterPro"/>
</dbReference>
<reference evidence="2 3" key="1">
    <citation type="submission" date="2016-10" db="EMBL/GenBank/DDBJ databases">
        <authorList>
            <person name="de Groot N.N."/>
        </authorList>
    </citation>
    <scope>NUCLEOTIDE SEQUENCE [LARGE SCALE GENOMIC DNA]</scope>
    <source>
        <strain evidence="2 3">DSM 29340</strain>
    </source>
</reference>
<protein>
    <submittedName>
        <fullName evidence="2">Glycosyltransferase involved in cell wall bisynthesis</fullName>
    </submittedName>
</protein>
<keyword evidence="3" id="KW-1185">Reference proteome</keyword>
<dbReference type="PANTHER" id="PTHR46401:SF8">
    <property type="entry name" value="BLL6006 PROTEIN"/>
    <property type="match status" value="1"/>
</dbReference>
<evidence type="ECO:0000313" key="3">
    <source>
        <dbReference type="Proteomes" id="UP000199379"/>
    </source>
</evidence>
<dbReference type="InterPro" id="IPR001296">
    <property type="entry name" value="Glyco_trans_1"/>
</dbReference>
<dbReference type="SUPFAM" id="SSF53756">
    <property type="entry name" value="UDP-Glycosyltransferase/glycogen phosphorylase"/>
    <property type="match status" value="1"/>
</dbReference>
<dbReference type="Proteomes" id="UP000199379">
    <property type="component" value="Unassembled WGS sequence"/>
</dbReference>
<organism evidence="2 3">
    <name type="scientific">Cribrihabitans marinus</name>
    <dbReference type="NCBI Taxonomy" id="1227549"/>
    <lineage>
        <taxon>Bacteria</taxon>
        <taxon>Pseudomonadati</taxon>
        <taxon>Pseudomonadota</taxon>
        <taxon>Alphaproteobacteria</taxon>
        <taxon>Rhodobacterales</taxon>
        <taxon>Paracoccaceae</taxon>
        <taxon>Cribrihabitans</taxon>
    </lineage>
</organism>
<sequence>MKRQVVYDLTEVLLASTGRLRYYGIARVVAEIGAELRKRDPSVRFAVFSQGHGELFEVFPKLRDDGSVDLNVPSGIRQLRVRSHFHTKSVLRDLLLVPIRPIVDRRNRRAWQEAGVDLKPIDMNGKTLVSCGRPKLIVDMIGALDRRGTKFEVVPLLHDMIPLHDFEHQLASFPRNFIGDNQVVAGRAKAILANSEFTRDEILAFSQKGILPPVSEVFAVPLVHECPEGIEPPEQTVPDEPYILVVGSSLGRKNLEAVFEALRLLKGQGRPVPTLVLAGARRKKTDKYLQSGHGDAIRDHVVFRENPNQTDLVKLYEGAVALVLASRMEGWGLPAGEALWLGTPAICSTAPVLREVCGDLGLYFDPDRPEELADHVNNLMTRPDFGKQLRARIAEAKPHLRTWSNVAEDLQAALDGLD</sequence>
<accession>A0A1H6XJ83</accession>
<feature type="domain" description="Glycosyl transferase family 1" evidence="1">
    <location>
        <begin position="236"/>
        <end position="396"/>
    </location>
</feature>